<keyword evidence="3" id="KW-0722">Serine protease inhibitor</keyword>
<evidence type="ECO:0000256" key="2">
    <source>
        <dbReference type="ARBA" id="ARBA00022690"/>
    </source>
</evidence>
<dbReference type="SMART" id="SM00093">
    <property type="entry name" value="SERPIN"/>
    <property type="match status" value="1"/>
</dbReference>
<comment type="caution">
    <text evidence="7">The sequence shown here is derived from an EMBL/GenBank/DDBJ whole genome shotgun (WGS) entry which is preliminary data.</text>
</comment>
<dbReference type="PANTHER" id="PTHR11461:SF211">
    <property type="entry name" value="GH10112P-RELATED"/>
    <property type="match status" value="1"/>
</dbReference>
<dbReference type="InterPro" id="IPR042178">
    <property type="entry name" value="Serpin_sf_1"/>
</dbReference>
<evidence type="ECO:0000256" key="4">
    <source>
        <dbReference type="RuleBase" id="RU000411"/>
    </source>
</evidence>
<dbReference type="Gene3D" id="2.30.39.10">
    <property type="entry name" value="Alpha-1-antitrypsin, domain 1"/>
    <property type="match status" value="1"/>
</dbReference>
<evidence type="ECO:0000256" key="3">
    <source>
        <dbReference type="ARBA" id="ARBA00022900"/>
    </source>
</evidence>
<dbReference type="InterPro" id="IPR042185">
    <property type="entry name" value="Serpin_sf_2"/>
</dbReference>
<dbReference type="InterPro" id="IPR023795">
    <property type="entry name" value="Serpin_CS"/>
</dbReference>
<comment type="similarity">
    <text evidence="1 4">Belongs to the serpin family.</text>
</comment>
<dbReference type="Proteomes" id="UP001329430">
    <property type="component" value="Chromosome 1"/>
</dbReference>
<evidence type="ECO:0000313" key="8">
    <source>
        <dbReference type="Proteomes" id="UP001329430"/>
    </source>
</evidence>
<keyword evidence="5" id="KW-0732">Signal</keyword>
<proteinExistence type="inferred from homology"/>
<sequence length="393" mass="44584">MKLFLLIMLAAAVTYANNDILQEFSDGNRIFSANVYKEMKKTISGNFLVCPLSVDIILSLVHAGARGNTAKQLSNGLQLPEDHKKVQDIFKELSPKLRGNEKYTLSSANKVYVKDGFKISDDFKSVAVNVFQSEIQNIDFLKSDAAAGEMNKWVEEKTHEKIKNLISKDDLDEDTIAVLINAMYFKGSWVKQFSEYGTRKLPFHTSKENNVDVDMMEITDYYNYYEDLTLNAKFLEMPYEGNDISMTFVLPNDVEGLGALEEKIDAVLATPKYTRERVHVQLPKFKIETTIKFKQILQNLGVKDLFEDNADLSGISANDEQLKVTKVIQKAFIEVEEKGTTAAAATAVFAGLRSSFYEREVKLYTFKADHPFIFVLRRINVSILFIGRFTKST</sequence>
<dbReference type="Gene3D" id="3.30.497.10">
    <property type="entry name" value="Antithrombin, subunit I, domain 2"/>
    <property type="match status" value="1"/>
</dbReference>
<feature type="chain" id="PRO_5042859356" description="Serpin domain-containing protein" evidence="5">
    <location>
        <begin position="17"/>
        <end position="393"/>
    </location>
</feature>
<dbReference type="Pfam" id="PF00079">
    <property type="entry name" value="Serpin"/>
    <property type="match status" value="1"/>
</dbReference>
<evidence type="ECO:0000256" key="5">
    <source>
        <dbReference type="SAM" id="SignalP"/>
    </source>
</evidence>
<dbReference type="InterPro" id="IPR023796">
    <property type="entry name" value="Serpin_dom"/>
</dbReference>
<keyword evidence="8" id="KW-1185">Reference proteome</keyword>
<dbReference type="CDD" id="cd19955">
    <property type="entry name" value="serpin48-like_insects"/>
    <property type="match status" value="1"/>
</dbReference>
<keyword evidence="2" id="KW-0646">Protease inhibitor</keyword>
<dbReference type="GO" id="GO:0004867">
    <property type="term" value="F:serine-type endopeptidase inhibitor activity"/>
    <property type="evidence" value="ECO:0007669"/>
    <property type="project" value="UniProtKB-KW"/>
</dbReference>
<protein>
    <recommendedName>
        <fullName evidence="6">Serpin domain-containing protein</fullName>
    </recommendedName>
</protein>
<dbReference type="EMBL" id="JAVRBK010000001">
    <property type="protein sequence ID" value="KAK5650728.1"/>
    <property type="molecule type" value="Genomic_DNA"/>
</dbReference>
<gene>
    <name evidence="7" type="ORF">RI129_001757</name>
</gene>
<name>A0AAN7VY94_9COLE</name>
<dbReference type="InterPro" id="IPR036186">
    <property type="entry name" value="Serpin_sf"/>
</dbReference>
<feature type="domain" description="Serpin" evidence="6">
    <location>
        <begin position="33"/>
        <end position="392"/>
    </location>
</feature>
<evidence type="ECO:0000313" key="7">
    <source>
        <dbReference type="EMBL" id="KAK5650728.1"/>
    </source>
</evidence>
<dbReference type="InterPro" id="IPR000215">
    <property type="entry name" value="Serpin_fam"/>
</dbReference>
<dbReference type="PANTHER" id="PTHR11461">
    <property type="entry name" value="SERINE PROTEASE INHIBITOR, SERPIN"/>
    <property type="match status" value="1"/>
</dbReference>
<dbReference type="SUPFAM" id="SSF56574">
    <property type="entry name" value="Serpins"/>
    <property type="match status" value="1"/>
</dbReference>
<organism evidence="7 8">
    <name type="scientific">Pyrocoelia pectoralis</name>
    <dbReference type="NCBI Taxonomy" id="417401"/>
    <lineage>
        <taxon>Eukaryota</taxon>
        <taxon>Metazoa</taxon>
        <taxon>Ecdysozoa</taxon>
        <taxon>Arthropoda</taxon>
        <taxon>Hexapoda</taxon>
        <taxon>Insecta</taxon>
        <taxon>Pterygota</taxon>
        <taxon>Neoptera</taxon>
        <taxon>Endopterygota</taxon>
        <taxon>Coleoptera</taxon>
        <taxon>Polyphaga</taxon>
        <taxon>Elateriformia</taxon>
        <taxon>Elateroidea</taxon>
        <taxon>Lampyridae</taxon>
        <taxon>Lampyrinae</taxon>
        <taxon>Pyrocoelia</taxon>
    </lineage>
</organism>
<reference evidence="7 8" key="1">
    <citation type="journal article" date="2024" name="Insects">
        <title>An Improved Chromosome-Level Genome Assembly of the Firefly Pyrocoelia pectoralis.</title>
        <authorList>
            <person name="Fu X."/>
            <person name="Meyer-Rochow V.B."/>
            <person name="Ballantyne L."/>
            <person name="Zhu X."/>
        </authorList>
    </citation>
    <scope>NUCLEOTIDE SEQUENCE [LARGE SCALE GENOMIC DNA]</scope>
    <source>
        <strain evidence="7">XCY_ONT2</strain>
    </source>
</reference>
<feature type="signal peptide" evidence="5">
    <location>
        <begin position="1"/>
        <end position="16"/>
    </location>
</feature>
<dbReference type="GO" id="GO:0005615">
    <property type="term" value="C:extracellular space"/>
    <property type="evidence" value="ECO:0007669"/>
    <property type="project" value="InterPro"/>
</dbReference>
<evidence type="ECO:0000259" key="6">
    <source>
        <dbReference type="SMART" id="SM00093"/>
    </source>
</evidence>
<dbReference type="AlphaFoldDB" id="A0AAN7VY94"/>
<accession>A0AAN7VY94</accession>
<evidence type="ECO:0000256" key="1">
    <source>
        <dbReference type="ARBA" id="ARBA00009500"/>
    </source>
</evidence>
<dbReference type="PROSITE" id="PS00284">
    <property type="entry name" value="SERPIN"/>
    <property type="match status" value="1"/>
</dbReference>